<dbReference type="Proteomes" id="UP001140206">
    <property type="component" value="Chromosome 1"/>
</dbReference>
<organism evidence="1 2">
    <name type="scientific">Rhynchospora pubera</name>
    <dbReference type="NCBI Taxonomy" id="906938"/>
    <lineage>
        <taxon>Eukaryota</taxon>
        <taxon>Viridiplantae</taxon>
        <taxon>Streptophyta</taxon>
        <taxon>Embryophyta</taxon>
        <taxon>Tracheophyta</taxon>
        <taxon>Spermatophyta</taxon>
        <taxon>Magnoliopsida</taxon>
        <taxon>Liliopsida</taxon>
        <taxon>Poales</taxon>
        <taxon>Cyperaceae</taxon>
        <taxon>Cyperoideae</taxon>
        <taxon>Rhynchosporeae</taxon>
        <taxon>Rhynchospora</taxon>
    </lineage>
</organism>
<dbReference type="GO" id="GO:0004386">
    <property type="term" value="F:helicase activity"/>
    <property type="evidence" value="ECO:0007669"/>
    <property type="project" value="UniProtKB-KW"/>
</dbReference>
<keyword evidence="1" id="KW-0067">ATP-binding</keyword>
<evidence type="ECO:0000313" key="1">
    <source>
        <dbReference type="EMBL" id="KAJ4806769.1"/>
    </source>
</evidence>
<keyword evidence="1" id="KW-0547">Nucleotide-binding</keyword>
<keyword evidence="1" id="KW-0347">Helicase</keyword>
<dbReference type="EMBL" id="JAMFTS010000001">
    <property type="protein sequence ID" value="KAJ4806769.1"/>
    <property type="molecule type" value="Genomic_DNA"/>
</dbReference>
<dbReference type="PANTHER" id="PTHR33978">
    <property type="entry name" value="SERINE/THREONINE-KINASE"/>
    <property type="match status" value="1"/>
</dbReference>
<keyword evidence="2" id="KW-1185">Reference proteome</keyword>
<accession>A0AAV8GR23</accession>
<sequence>MQSPLSVQMEEPQNEVKEALQVPVWDCGSHLYDSYELVSFSHFLDRHVMLLPFLKNAPKLPDCARFYETNEAMRNRRQKKKATVGRRIKKEMIKKIRSKVIMSCVVKAIACWSE</sequence>
<keyword evidence="1" id="KW-0378">Hydrolase</keyword>
<proteinExistence type="predicted"/>
<evidence type="ECO:0000313" key="2">
    <source>
        <dbReference type="Proteomes" id="UP001140206"/>
    </source>
</evidence>
<dbReference type="PANTHER" id="PTHR33978:SF18">
    <property type="entry name" value="OS01G0656300 PROTEIN"/>
    <property type="match status" value="1"/>
</dbReference>
<reference evidence="1" key="1">
    <citation type="submission" date="2022-08" db="EMBL/GenBank/DDBJ databases">
        <authorList>
            <person name="Marques A."/>
        </authorList>
    </citation>
    <scope>NUCLEOTIDE SEQUENCE</scope>
    <source>
        <strain evidence="1">RhyPub2mFocal</strain>
        <tissue evidence="1">Leaves</tissue>
    </source>
</reference>
<dbReference type="AlphaFoldDB" id="A0AAV8GR23"/>
<protein>
    <submittedName>
        <fullName evidence="1">ATP-dependent DNA helicase mph1</fullName>
    </submittedName>
</protein>
<gene>
    <name evidence="1" type="ORF">LUZ62_019335</name>
</gene>
<name>A0AAV8GR23_9POAL</name>
<comment type="caution">
    <text evidence="1">The sequence shown here is derived from an EMBL/GenBank/DDBJ whole genome shotgun (WGS) entry which is preliminary data.</text>
</comment>